<gene>
    <name evidence="2" type="ORF">PAPOLLO_LOCUS23321</name>
</gene>
<dbReference type="OrthoDB" id="445826at2759"/>
<keyword evidence="3" id="KW-1185">Reference proteome</keyword>
<protein>
    <submittedName>
        <fullName evidence="2">(apollo) hypothetical protein</fullName>
    </submittedName>
</protein>
<accession>A0A8S3XWG1</accession>
<evidence type="ECO:0000313" key="3">
    <source>
        <dbReference type="Proteomes" id="UP000691718"/>
    </source>
</evidence>
<proteinExistence type="predicted"/>
<evidence type="ECO:0000256" key="1">
    <source>
        <dbReference type="SAM" id="MobiDB-lite"/>
    </source>
</evidence>
<dbReference type="PANTHER" id="PTHR47510:SF3">
    <property type="entry name" value="ENDO_EXONUCLEASE_PHOSPHATASE DOMAIN-CONTAINING PROTEIN"/>
    <property type="match status" value="1"/>
</dbReference>
<reference evidence="2" key="1">
    <citation type="submission" date="2021-04" db="EMBL/GenBank/DDBJ databases">
        <authorList>
            <person name="Tunstrom K."/>
        </authorList>
    </citation>
    <scope>NUCLEOTIDE SEQUENCE</scope>
</reference>
<dbReference type="Proteomes" id="UP000691718">
    <property type="component" value="Unassembled WGS sequence"/>
</dbReference>
<comment type="caution">
    <text evidence="2">The sequence shown here is derived from an EMBL/GenBank/DDBJ whole genome shotgun (WGS) entry which is preliminary data.</text>
</comment>
<organism evidence="2 3">
    <name type="scientific">Parnassius apollo</name>
    <name type="common">Apollo butterfly</name>
    <name type="synonym">Papilio apollo</name>
    <dbReference type="NCBI Taxonomy" id="110799"/>
    <lineage>
        <taxon>Eukaryota</taxon>
        <taxon>Metazoa</taxon>
        <taxon>Ecdysozoa</taxon>
        <taxon>Arthropoda</taxon>
        <taxon>Hexapoda</taxon>
        <taxon>Insecta</taxon>
        <taxon>Pterygota</taxon>
        <taxon>Neoptera</taxon>
        <taxon>Endopterygota</taxon>
        <taxon>Lepidoptera</taxon>
        <taxon>Glossata</taxon>
        <taxon>Ditrysia</taxon>
        <taxon>Papilionoidea</taxon>
        <taxon>Papilionidae</taxon>
        <taxon>Parnassiinae</taxon>
        <taxon>Parnassini</taxon>
        <taxon>Parnassius</taxon>
        <taxon>Parnassius</taxon>
    </lineage>
</organism>
<name>A0A8S3XWG1_PARAO</name>
<sequence length="626" mass="70484">MRKNFDNFLVTLKRLDLDFDAIVFSECWLNEFVTVPLLQGFTSFYSQKYINRAGGVAIYIRDRWSANFSELNVDEGNCILAEVANHFSVVAAYRSPSYTNPEIFIRSLDANLKTVSPSPCLIFVGDINLNIIGSAADINLHTEYLDVLAEYGLFPAITKPTRVKTCIDHIFVPVKSNAESVVYLNAATDHDITMAGIMLKTHKPKRPKPIRSRVIVDTDSIRSELEGTDWSTVINCSSLEESVTHFTKTVSEAILRYSKTRVISRSRTTIHPWMTPGLIRCSKHRDKLHIEYRKDPNNPTKKLIYTRYRNFYIDLIRRLKRDYNKKEIIKNKYAPKKLWGTIYRITDKDTSSSTPMALINSRPSVKESLNVCNSYFASVGNKLANSITLKLNETQESLAEKVHIPDQPVGSLFMNPTDELEVLGLIRSLDSENKAQNSSKVNASTTDHSKMSFSKEANTQAPSPSSPNFSCYGCIAPGVVPTICPTCNQKKNQPPRKEHTADSHQEYESYGESFVSFEKDVKLSPVRVDINSLPNLPESSATEVGFITPYKLRPIDISSPPPKKQCTQLFDGYSPVIDSLYADAKNGLMEYDQNGFESDLFPDTGIFSVDASMLDLLLLLIFTHNP</sequence>
<dbReference type="AlphaFoldDB" id="A0A8S3XWG1"/>
<feature type="compositionally biased region" description="Polar residues" evidence="1">
    <location>
        <begin position="434"/>
        <end position="465"/>
    </location>
</feature>
<dbReference type="PANTHER" id="PTHR47510">
    <property type="entry name" value="REVERSE TRANSCRIPTASE DOMAIN-CONTAINING PROTEIN"/>
    <property type="match status" value="1"/>
</dbReference>
<evidence type="ECO:0000313" key="2">
    <source>
        <dbReference type="EMBL" id="CAG5045533.1"/>
    </source>
</evidence>
<dbReference type="EMBL" id="CAJQZP010001427">
    <property type="protein sequence ID" value="CAG5045533.1"/>
    <property type="molecule type" value="Genomic_DNA"/>
</dbReference>
<feature type="region of interest" description="Disordered" evidence="1">
    <location>
        <begin position="433"/>
        <end position="465"/>
    </location>
</feature>